<name>A0ABU9X492_9GAMM</name>
<dbReference type="NCBIfam" id="TIGR03263">
    <property type="entry name" value="guanyl_kin"/>
    <property type="match status" value="1"/>
</dbReference>
<proteinExistence type="inferred from homology"/>
<feature type="domain" description="Guanylate kinase-like" evidence="10">
    <location>
        <begin position="3"/>
        <end position="181"/>
    </location>
</feature>
<evidence type="ECO:0000313" key="11">
    <source>
        <dbReference type="EMBL" id="MEN2750208.1"/>
    </source>
</evidence>
<evidence type="ECO:0000256" key="3">
    <source>
        <dbReference type="ARBA" id="ARBA00016296"/>
    </source>
</evidence>
<dbReference type="GO" id="GO:0004385">
    <property type="term" value="F:GMP kinase activity"/>
    <property type="evidence" value="ECO:0007669"/>
    <property type="project" value="UniProtKB-EC"/>
</dbReference>
<dbReference type="EC" id="2.7.4.8" evidence="2 9"/>
<keyword evidence="9" id="KW-0963">Cytoplasm</keyword>
<feature type="binding site" evidence="9">
    <location>
        <begin position="10"/>
        <end position="17"/>
    </location>
    <ligand>
        <name>ATP</name>
        <dbReference type="ChEBI" id="CHEBI:30616"/>
    </ligand>
</feature>
<dbReference type="Gene3D" id="3.40.50.300">
    <property type="entry name" value="P-loop containing nucleotide triphosphate hydrolases"/>
    <property type="match status" value="1"/>
</dbReference>
<dbReference type="HAMAP" id="MF_00328">
    <property type="entry name" value="Guanylate_kinase"/>
    <property type="match status" value="1"/>
</dbReference>
<reference evidence="11 12" key="1">
    <citation type="submission" date="2024-05" db="EMBL/GenBank/DDBJ databases">
        <authorList>
            <person name="Kim H.-Y."/>
            <person name="Kim E."/>
            <person name="Cai Y."/>
            <person name="Yang S.-M."/>
            <person name="Lee W."/>
        </authorList>
    </citation>
    <scope>NUCLEOTIDE SEQUENCE [LARGE SCALE GENOMIC DNA]</scope>
    <source>
        <strain evidence="11 12">FBL11</strain>
    </source>
</reference>
<comment type="catalytic activity">
    <reaction evidence="9">
        <text>GMP + ATP = GDP + ADP</text>
        <dbReference type="Rhea" id="RHEA:20780"/>
        <dbReference type="ChEBI" id="CHEBI:30616"/>
        <dbReference type="ChEBI" id="CHEBI:58115"/>
        <dbReference type="ChEBI" id="CHEBI:58189"/>
        <dbReference type="ChEBI" id="CHEBI:456216"/>
        <dbReference type="EC" id="2.7.4.8"/>
    </reaction>
</comment>
<dbReference type="Pfam" id="PF00625">
    <property type="entry name" value="Guanylate_kin"/>
    <property type="match status" value="1"/>
</dbReference>
<dbReference type="InterPro" id="IPR008145">
    <property type="entry name" value="GK/Ca_channel_bsu"/>
</dbReference>
<dbReference type="Gene3D" id="3.30.63.10">
    <property type="entry name" value="Guanylate Kinase phosphate binding domain"/>
    <property type="match status" value="1"/>
</dbReference>
<comment type="caution">
    <text evidence="11">The sequence shown here is derived from an EMBL/GenBank/DDBJ whole genome shotgun (WGS) entry which is preliminary data.</text>
</comment>
<keyword evidence="6 9" id="KW-0418">Kinase</keyword>
<accession>A0ABU9X492</accession>
<sequence>MTGSLFIITAASGTGKTSLVKQLLATTNDLTVSVSHTTRQPRPGEIDGHHYHFTSVDVFTKAIAEGQFLEHAEVFGNYYGTSEQSVRTQLQAGVDVILEIDWQGALQVKKIFAEAIMVFILPPSVATLRQRLSTRATDSTDVIEQRLAGSVNEMSQYVHADYVVINDNFEVALTELKSIIVADRQTLRRQQQRYSRVITNLLSDPADQS</sequence>
<dbReference type="PROSITE" id="PS50052">
    <property type="entry name" value="GUANYLATE_KINASE_2"/>
    <property type="match status" value="1"/>
</dbReference>
<protein>
    <recommendedName>
        <fullName evidence="3 9">Guanylate kinase</fullName>
        <ecNumber evidence="2 9">2.7.4.8</ecNumber>
    </recommendedName>
    <alternativeName>
        <fullName evidence="8 9">GMP kinase</fullName>
    </alternativeName>
</protein>
<evidence type="ECO:0000256" key="2">
    <source>
        <dbReference type="ARBA" id="ARBA00012961"/>
    </source>
</evidence>
<dbReference type="EMBL" id="JBDGHN010000002">
    <property type="protein sequence ID" value="MEN2750208.1"/>
    <property type="molecule type" value="Genomic_DNA"/>
</dbReference>
<dbReference type="SMART" id="SM00072">
    <property type="entry name" value="GuKc"/>
    <property type="match status" value="1"/>
</dbReference>
<dbReference type="CDD" id="cd00071">
    <property type="entry name" value="GMPK"/>
    <property type="match status" value="1"/>
</dbReference>
<evidence type="ECO:0000256" key="4">
    <source>
        <dbReference type="ARBA" id="ARBA00022679"/>
    </source>
</evidence>
<dbReference type="InterPro" id="IPR020590">
    <property type="entry name" value="Guanylate_kinase_CS"/>
</dbReference>
<evidence type="ECO:0000256" key="6">
    <source>
        <dbReference type="ARBA" id="ARBA00022777"/>
    </source>
</evidence>
<gene>
    <name evidence="9 11" type="primary">gmk</name>
    <name evidence="11" type="ORF">AAIR29_01040</name>
</gene>
<dbReference type="InterPro" id="IPR027417">
    <property type="entry name" value="P-loop_NTPase"/>
</dbReference>
<dbReference type="InterPro" id="IPR008144">
    <property type="entry name" value="Guanylate_kin-like_dom"/>
</dbReference>
<comment type="function">
    <text evidence="9">Essential for recycling GMP and indirectly, cGMP.</text>
</comment>
<evidence type="ECO:0000256" key="5">
    <source>
        <dbReference type="ARBA" id="ARBA00022741"/>
    </source>
</evidence>
<comment type="similarity">
    <text evidence="1 9">Belongs to the guanylate kinase family.</text>
</comment>
<evidence type="ECO:0000256" key="9">
    <source>
        <dbReference type="HAMAP-Rule" id="MF_00328"/>
    </source>
</evidence>
<dbReference type="SUPFAM" id="SSF52540">
    <property type="entry name" value="P-loop containing nucleoside triphosphate hydrolases"/>
    <property type="match status" value="1"/>
</dbReference>
<dbReference type="PANTHER" id="PTHR23117">
    <property type="entry name" value="GUANYLATE KINASE-RELATED"/>
    <property type="match status" value="1"/>
</dbReference>
<keyword evidence="4 9" id="KW-0808">Transferase</keyword>
<keyword evidence="7 9" id="KW-0067">ATP-binding</keyword>
<dbReference type="PANTHER" id="PTHR23117:SF13">
    <property type="entry name" value="GUANYLATE KINASE"/>
    <property type="match status" value="1"/>
</dbReference>
<comment type="subcellular location">
    <subcellularLocation>
        <location evidence="9">Cytoplasm</location>
    </subcellularLocation>
</comment>
<organism evidence="11 12">
    <name type="scientific">Psychrobacter saeujeotis</name>
    <dbReference type="NCBI Taxonomy" id="3143436"/>
    <lineage>
        <taxon>Bacteria</taxon>
        <taxon>Pseudomonadati</taxon>
        <taxon>Pseudomonadota</taxon>
        <taxon>Gammaproteobacteria</taxon>
        <taxon>Moraxellales</taxon>
        <taxon>Moraxellaceae</taxon>
        <taxon>Psychrobacter</taxon>
    </lineage>
</organism>
<keyword evidence="5 9" id="KW-0547">Nucleotide-binding</keyword>
<evidence type="ECO:0000256" key="1">
    <source>
        <dbReference type="ARBA" id="ARBA00005790"/>
    </source>
</evidence>
<dbReference type="RefSeq" id="WP_299217562.1">
    <property type="nucleotide sequence ID" value="NZ_JBDGHN010000002.1"/>
</dbReference>
<evidence type="ECO:0000256" key="8">
    <source>
        <dbReference type="ARBA" id="ARBA00030128"/>
    </source>
</evidence>
<evidence type="ECO:0000256" key="7">
    <source>
        <dbReference type="ARBA" id="ARBA00022840"/>
    </source>
</evidence>
<dbReference type="InterPro" id="IPR017665">
    <property type="entry name" value="Guanylate_kinase"/>
</dbReference>
<evidence type="ECO:0000313" key="12">
    <source>
        <dbReference type="Proteomes" id="UP001461960"/>
    </source>
</evidence>
<dbReference type="Proteomes" id="UP001461960">
    <property type="component" value="Unassembled WGS sequence"/>
</dbReference>
<evidence type="ECO:0000259" key="10">
    <source>
        <dbReference type="PROSITE" id="PS50052"/>
    </source>
</evidence>
<dbReference type="PROSITE" id="PS00856">
    <property type="entry name" value="GUANYLATE_KINASE_1"/>
    <property type="match status" value="1"/>
</dbReference>
<keyword evidence="12" id="KW-1185">Reference proteome</keyword>